<dbReference type="PANTHER" id="PTHR46083:SF5">
    <property type="entry name" value="STARCH SYNTHASE 3, CHLOROPLASTIC_AMYLOPLASTIC"/>
    <property type="match status" value="1"/>
</dbReference>
<protein>
    <recommendedName>
        <fullName evidence="2">starch synthase</fullName>
        <ecNumber evidence="2">2.4.1.21</ecNumber>
    </recommendedName>
</protein>
<dbReference type="Proteomes" id="UP000593572">
    <property type="component" value="Unassembled WGS sequence"/>
</dbReference>
<sequence>MRYGSIPVVRKTGDWHTVLYDFIELLFLESFRKCTNTVFRLLLPQGLYDTVFDVDNDKARAEAQGLEPNGFNFDGADGSGVDYALNRAITAWYGARDWFNSLCKTVMEQDWSWNRPALEYIELYHATKKS</sequence>
<dbReference type="EMBL" id="JABEZX010000011">
    <property type="protein sequence ID" value="MBA0569484.1"/>
    <property type="molecule type" value="Genomic_DNA"/>
</dbReference>
<proteinExistence type="predicted"/>
<comment type="catalytic activity">
    <reaction evidence="1">
        <text>[(1-&gt;4)-alpha-D-glucosyl](n) + ADP-alpha-D-glucose = [(1-&gt;4)-alpha-D-glucosyl](n+1) + ADP + H(+)</text>
        <dbReference type="Rhea" id="RHEA:18189"/>
        <dbReference type="Rhea" id="RHEA-COMP:9584"/>
        <dbReference type="Rhea" id="RHEA-COMP:9587"/>
        <dbReference type="ChEBI" id="CHEBI:15378"/>
        <dbReference type="ChEBI" id="CHEBI:15444"/>
        <dbReference type="ChEBI" id="CHEBI:57498"/>
        <dbReference type="ChEBI" id="CHEBI:456216"/>
        <dbReference type="EC" id="2.4.1.21"/>
    </reaction>
</comment>
<name>A0A7J8MXU4_9ROSI</name>
<reference evidence="3 4" key="1">
    <citation type="journal article" date="2019" name="Genome Biol. Evol.">
        <title>Insights into the evolution of the New World diploid cottons (Gossypium, subgenus Houzingenia) based on genome sequencing.</title>
        <authorList>
            <person name="Grover C.E."/>
            <person name="Arick M.A. 2nd"/>
            <person name="Thrash A."/>
            <person name="Conover J.L."/>
            <person name="Sanders W.S."/>
            <person name="Peterson D.G."/>
            <person name="Frelichowski J.E."/>
            <person name="Scheffler J.A."/>
            <person name="Scheffler B.E."/>
            <person name="Wendel J.F."/>
        </authorList>
    </citation>
    <scope>NUCLEOTIDE SEQUENCE [LARGE SCALE GENOMIC DNA]</scope>
    <source>
        <strain evidence="3">157</strain>
        <tissue evidence="3">Leaf</tissue>
    </source>
</reference>
<gene>
    <name evidence="3" type="ORF">Golob_003207</name>
</gene>
<dbReference type="GO" id="GO:0009011">
    <property type="term" value="F:alpha-1,4-glucan glucosyltransferase (ADP-glucose donor) activity"/>
    <property type="evidence" value="ECO:0007669"/>
    <property type="project" value="UniProtKB-EC"/>
</dbReference>
<evidence type="ECO:0000313" key="3">
    <source>
        <dbReference type="EMBL" id="MBA0569484.1"/>
    </source>
</evidence>
<evidence type="ECO:0000256" key="2">
    <source>
        <dbReference type="ARBA" id="ARBA00012588"/>
    </source>
</evidence>
<dbReference type="EC" id="2.4.1.21" evidence="2"/>
<comment type="caution">
    <text evidence="3">The sequence shown here is derived from an EMBL/GenBank/DDBJ whole genome shotgun (WGS) entry which is preliminary data.</text>
</comment>
<dbReference type="SUPFAM" id="SSF53756">
    <property type="entry name" value="UDP-Glycosyltransferase/glycogen phosphorylase"/>
    <property type="match status" value="1"/>
</dbReference>
<evidence type="ECO:0000313" key="4">
    <source>
        <dbReference type="Proteomes" id="UP000593572"/>
    </source>
</evidence>
<accession>A0A7J8MXU4</accession>
<organism evidence="3 4">
    <name type="scientific">Gossypium lobatum</name>
    <dbReference type="NCBI Taxonomy" id="34289"/>
    <lineage>
        <taxon>Eukaryota</taxon>
        <taxon>Viridiplantae</taxon>
        <taxon>Streptophyta</taxon>
        <taxon>Embryophyta</taxon>
        <taxon>Tracheophyta</taxon>
        <taxon>Spermatophyta</taxon>
        <taxon>Magnoliopsida</taxon>
        <taxon>eudicotyledons</taxon>
        <taxon>Gunneridae</taxon>
        <taxon>Pentapetalae</taxon>
        <taxon>rosids</taxon>
        <taxon>malvids</taxon>
        <taxon>Malvales</taxon>
        <taxon>Malvaceae</taxon>
        <taxon>Malvoideae</taxon>
        <taxon>Gossypium</taxon>
    </lineage>
</organism>
<evidence type="ECO:0000256" key="1">
    <source>
        <dbReference type="ARBA" id="ARBA00001478"/>
    </source>
</evidence>
<dbReference type="PANTHER" id="PTHR46083">
    <property type="match status" value="1"/>
</dbReference>
<keyword evidence="4" id="KW-1185">Reference proteome</keyword>
<dbReference type="AlphaFoldDB" id="A0A7J8MXU4"/>
<dbReference type="Gene3D" id="3.40.50.2000">
    <property type="entry name" value="Glycogen Phosphorylase B"/>
    <property type="match status" value="2"/>
</dbReference>